<dbReference type="OrthoDB" id="2341546at2759"/>
<dbReference type="SMART" id="SM00066">
    <property type="entry name" value="GAL4"/>
    <property type="match status" value="1"/>
</dbReference>
<dbReference type="InterPro" id="IPR007219">
    <property type="entry name" value="XnlR_reg_dom"/>
</dbReference>
<evidence type="ECO:0000256" key="8">
    <source>
        <dbReference type="SAM" id="MobiDB-lite"/>
    </source>
</evidence>
<feature type="region of interest" description="Disordered" evidence="8">
    <location>
        <begin position="188"/>
        <end position="211"/>
    </location>
</feature>
<feature type="region of interest" description="Disordered" evidence="8">
    <location>
        <begin position="1"/>
        <end position="70"/>
    </location>
</feature>
<evidence type="ECO:0000256" key="6">
    <source>
        <dbReference type="ARBA" id="ARBA00023163"/>
    </source>
</evidence>
<dbReference type="SUPFAM" id="SSF57701">
    <property type="entry name" value="Zn2/Cys6 DNA-binding domain"/>
    <property type="match status" value="1"/>
</dbReference>
<evidence type="ECO:0000313" key="11">
    <source>
        <dbReference type="Proteomes" id="UP000696280"/>
    </source>
</evidence>
<evidence type="ECO:0000256" key="5">
    <source>
        <dbReference type="ARBA" id="ARBA00023125"/>
    </source>
</evidence>
<dbReference type="Pfam" id="PF00172">
    <property type="entry name" value="Zn_clus"/>
    <property type="match status" value="1"/>
</dbReference>
<dbReference type="AlphaFoldDB" id="A0A9N9LCW4"/>
<dbReference type="GO" id="GO:0008270">
    <property type="term" value="F:zinc ion binding"/>
    <property type="evidence" value="ECO:0007669"/>
    <property type="project" value="InterPro"/>
</dbReference>
<dbReference type="InterPro" id="IPR001138">
    <property type="entry name" value="Zn2Cys6_DnaBD"/>
</dbReference>
<dbReference type="GO" id="GO:0000981">
    <property type="term" value="F:DNA-binding transcription factor activity, RNA polymerase II-specific"/>
    <property type="evidence" value="ECO:0007669"/>
    <property type="project" value="InterPro"/>
</dbReference>
<dbReference type="GO" id="GO:0000976">
    <property type="term" value="F:transcription cis-regulatory region binding"/>
    <property type="evidence" value="ECO:0007669"/>
    <property type="project" value="TreeGrafter"/>
</dbReference>
<comment type="subcellular location">
    <subcellularLocation>
        <location evidence="1">Nucleus</location>
    </subcellularLocation>
</comment>
<dbReference type="PROSITE" id="PS00463">
    <property type="entry name" value="ZN2_CY6_FUNGAL_1"/>
    <property type="match status" value="1"/>
</dbReference>
<dbReference type="Proteomes" id="UP000696280">
    <property type="component" value="Unassembled WGS sequence"/>
</dbReference>
<evidence type="ECO:0000256" key="2">
    <source>
        <dbReference type="ARBA" id="ARBA00022723"/>
    </source>
</evidence>
<dbReference type="GO" id="GO:0001216">
    <property type="term" value="F:DNA-binding transcription activator activity"/>
    <property type="evidence" value="ECO:0007669"/>
    <property type="project" value="UniProtKB-ARBA"/>
</dbReference>
<feature type="domain" description="Zn(2)-C6 fungal-type" evidence="9">
    <location>
        <begin position="119"/>
        <end position="152"/>
    </location>
</feature>
<dbReference type="InterPro" id="IPR036864">
    <property type="entry name" value="Zn2-C6_fun-type_DNA-bd_sf"/>
</dbReference>
<dbReference type="EMBL" id="CAJVRL010000127">
    <property type="protein sequence ID" value="CAG8962158.1"/>
    <property type="molecule type" value="Genomic_DNA"/>
</dbReference>
<dbReference type="FunFam" id="4.10.240.10:FF:000003">
    <property type="entry name" value="C6 transcription factor (Leu3)"/>
    <property type="match status" value="1"/>
</dbReference>
<sequence>MDRDPNQAQAPLRPMASPGNANAVRDDARAATAHLLQLSHHQQQQQQQQHQNQHANPEVRSPSPEDLREENHERQAVMNLEMGGMGGMGGMGSNMGMGIMNVGNGNSSAHEGMKPMKRACNDCRQQKLRCDVVQSPFAPCSRCRKLGKTCTVDTLFKRVGRRDKYAEMQREIDELKWKLRRAAVQGAAGVAPPRPDQENGANAADPANPRTTMTRELGHLAMPGDHLDDLFKKFFTYHHPLLPFLDPEQSPDYYFNQCPLLGWTIVMIGARRYARDTTLLQSLAPEYTRFLWSTISNIPQSYHVVKALALICYWPLPTERDFKDSTPQLSNLMMQVALQNMLHLDPRSQIPFRGELSAAEQRDRLMTWAACNIVAESTSTILGLPPNTVYEGVLGSDFTFLSTHQLPPDLVAQLKISQFLNDVTKTFYCNKTEPNGLVSEAGRAQCLEHLRGLYGRLEMALKDHMSTVTQLHLLAANVHLHAFAFFLPPGDGQTTFLPSTEDSTAVALSYLYNAACLFLQEVMNLETSSGTLFDHCDNFIAQTIFSSTFAMVKIINSSYAEQVSTQQGSALFNGIILAINKMSLGNNDLASRVALSVPLMRRALGASQSAGKPEFLPLRIQFRMGVSHIYDLHYAWREQLKVKMETPEAALSQLGDGTMNNLGYSGLLYQERVFFDSMDWMFGDWSGMPFGSYEHSYLGRLA</sequence>
<feature type="compositionally biased region" description="Low complexity" evidence="8">
    <location>
        <begin position="30"/>
        <end position="54"/>
    </location>
</feature>
<keyword evidence="11" id="KW-1185">Reference proteome</keyword>
<dbReference type="CDD" id="cd00067">
    <property type="entry name" value="GAL4"/>
    <property type="match status" value="1"/>
</dbReference>
<dbReference type="PROSITE" id="PS50048">
    <property type="entry name" value="ZN2_CY6_FUNGAL_2"/>
    <property type="match status" value="1"/>
</dbReference>
<dbReference type="CDD" id="cd12148">
    <property type="entry name" value="fungal_TF_MHR"/>
    <property type="match status" value="1"/>
</dbReference>
<evidence type="ECO:0000256" key="3">
    <source>
        <dbReference type="ARBA" id="ARBA00022833"/>
    </source>
</evidence>
<gene>
    <name evidence="10" type="ORF">HYFRA_00005205</name>
</gene>
<comment type="caution">
    <text evidence="10">The sequence shown here is derived from an EMBL/GenBank/DDBJ whole genome shotgun (WGS) entry which is preliminary data.</text>
</comment>
<accession>A0A9N9LCW4</accession>
<evidence type="ECO:0000259" key="9">
    <source>
        <dbReference type="PROSITE" id="PS50048"/>
    </source>
</evidence>
<reference evidence="10" key="1">
    <citation type="submission" date="2021-07" db="EMBL/GenBank/DDBJ databases">
        <authorList>
            <person name="Durling M."/>
        </authorList>
    </citation>
    <scope>NUCLEOTIDE SEQUENCE</scope>
</reference>
<keyword evidence="7" id="KW-0539">Nucleus</keyword>
<evidence type="ECO:0000256" key="7">
    <source>
        <dbReference type="ARBA" id="ARBA00023242"/>
    </source>
</evidence>
<keyword evidence="4" id="KW-0805">Transcription regulation</keyword>
<dbReference type="InterPro" id="IPR051089">
    <property type="entry name" value="prtT"/>
</dbReference>
<dbReference type="PANTHER" id="PTHR31845">
    <property type="entry name" value="FINGER DOMAIN PROTEIN, PUTATIVE-RELATED"/>
    <property type="match status" value="1"/>
</dbReference>
<dbReference type="Gene3D" id="4.10.240.10">
    <property type="entry name" value="Zn(2)-C6 fungal-type DNA-binding domain"/>
    <property type="match status" value="1"/>
</dbReference>
<evidence type="ECO:0000313" key="10">
    <source>
        <dbReference type="EMBL" id="CAG8962158.1"/>
    </source>
</evidence>
<organism evidence="10 11">
    <name type="scientific">Hymenoscyphus fraxineus</name>
    <dbReference type="NCBI Taxonomy" id="746836"/>
    <lineage>
        <taxon>Eukaryota</taxon>
        <taxon>Fungi</taxon>
        <taxon>Dikarya</taxon>
        <taxon>Ascomycota</taxon>
        <taxon>Pezizomycotina</taxon>
        <taxon>Leotiomycetes</taxon>
        <taxon>Helotiales</taxon>
        <taxon>Helotiaceae</taxon>
        <taxon>Hymenoscyphus</taxon>
    </lineage>
</organism>
<dbReference type="GO" id="GO:0005634">
    <property type="term" value="C:nucleus"/>
    <property type="evidence" value="ECO:0007669"/>
    <property type="project" value="UniProtKB-SubCell"/>
</dbReference>
<evidence type="ECO:0000256" key="1">
    <source>
        <dbReference type="ARBA" id="ARBA00004123"/>
    </source>
</evidence>
<dbReference type="PANTHER" id="PTHR31845:SF21">
    <property type="entry name" value="REGULATORY PROTEIN LEU3"/>
    <property type="match status" value="1"/>
</dbReference>
<keyword evidence="5" id="KW-0238">DNA-binding</keyword>
<keyword evidence="6" id="KW-0804">Transcription</keyword>
<dbReference type="GO" id="GO:0006351">
    <property type="term" value="P:DNA-templated transcription"/>
    <property type="evidence" value="ECO:0007669"/>
    <property type="project" value="InterPro"/>
</dbReference>
<proteinExistence type="predicted"/>
<dbReference type="Pfam" id="PF04082">
    <property type="entry name" value="Fungal_trans"/>
    <property type="match status" value="1"/>
</dbReference>
<protein>
    <recommendedName>
        <fullName evidence="9">Zn(2)-C6 fungal-type domain-containing protein</fullName>
    </recommendedName>
</protein>
<keyword evidence="3" id="KW-0862">Zinc</keyword>
<keyword evidence="2" id="KW-0479">Metal-binding</keyword>
<name>A0A9N9LCW4_9HELO</name>
<evidence type="ECO:0000256" key="4">
    <source>
        <dbReference type="ARBA" id="ARBA00023015"/>
    </source>
</evidence>